<dbReference type="OrthoDB" id="9816424at2"/>
<dbReference type="GO" id="GO:0032259">
    <property type="term" value="P:methylation"/>
    <property type="evidence" value="ECO:0007669"/>
    <property type="project" value="UniProtKB-KW"/>
</dbReference>
<organism evidence="1 2">
    <name type="scientific">Mesorhizobium waimense</name>
    <dbReference type="NCBI Taxonomy" id="1300307"/>
    <lineage>
        <taxon>Bacteria</taxon>
        <taxon>Pseudomonadati</taxon>
        <taxon>Pseudomonadota</taxon>
        <taxon>Alphaproteobacteria</taxon>
        <taxon>Hyphomicrobiales</taxon>
        <taxon>Phyllobacteriaceae</taxon>
        <taxon>Mesorhizobium</taxon>
    </lineage>
</organism>
<evidence type="ECO:0000313" key="1">
    <source>
        <dbReference type="EMBL" id="RJT38458.1"/>
    </source>
</evidence>
<gene>
    <name evidence="1" type="ORF">D3227_16660</name>
</gene>
<dbReference type="SUPFAM" id="SSF53335">
    <property type="entry name" value="S-adenosyl-L-methionine-dependent methyltransferases"/>
    <property type="match status" value="1"/>
</dbReference>
<evidence type="ECO:0000313" key="2">
    <source>
        <dbReference type="Proteomes" id="UP000272706"/>
    </source>
</evidence>
<dbReference type="AlphaFoldDB" id="A0A3A5KQW6"/>
<dbReference type="Gene3D" id="3.40.50.150">
    <property type="entry name" value="Vaccinia Virus protein VP39"/>
    <property type="match status" value="1"/>
</dbReference>
<protein>
    <submittedName>
        <fullName evidence="1">Class I SAM-dependent methyltransferase</fullName>
    </submittedName>
</protein>
<name>A0A3A5KQW6_9HYPH</name>
<keyword evidence="1" id="KW-0808">Transferase</keyword>
<dbReference type="EMBL" id="QZWZ01000012">
    <property type="protein sequence ID" value="RJT38458.1"/>
    <property type="molecule type" value="Genomic_DNA"/>
</dbReference>
<sequence length="243" mass="27422">MAGDGFLQRYYLSNGGKVLHKWFHYFDVYERHFERFRDMSPKVLEIGVSGGGSLQMWKAYFGQGAQIVGIDIDPECKKHEGDGIDIFIGSQDDPALIDHVVAKYTDFDIVIDDGSHIMRHVMKSFELLYDKVKPHGVYLVEDLHTAYEGEYEGGLKRAGTFIEFVKDKIDDLNATYTGGGVPVSDFTRSTDCIAIYDSIVVFEKKPQGRRQAAITSSMALVQPVRVKSLRKVLQSFRGHRSAK</sequence>
<accession>A0A3A5KQW6</accession>
<dbReference type="GO" id="GO:0008168">
    <property type="term" value="F:methyltransferase activity"/>
    <property type="evidence" value="ECO:0007669"/>
    <property type="project" value="UniProtKB-KW"/>
</dbReference>
<keyword evidence="2" id="KW-1185">Reference proteome</keyword>
<dbReference type="Proteomes" id="UP000272706">
    <property type="component" value="Unassembled WGS sequence"/>
</dbReference>
<comment type="caution">
    <text evidence="1">The sequence shown here is derived from an EMBL/GenBank/DDBJ whole genome shotgun (WGS) entry which is preliminary data.</text>
</comment>
<dbReference type="InterPro" id="IPR029063">
    <property type="entry name" value="SAM-dependent_MTases_sf"/>
</dbReference>
<dbReference type="CDD" id="cd02440">
    <property type="entry name" value="AdoMet_MTases"/>
    <property type="match status" value="1"/>
</dbReference>
<keyword evidence="1" id="KW-0489">Methyltransferase</keyword>
<reference evidence="1 2" key="1">
    <citation type="submission" date="2018-09" db="EMBL/GenBank/DDBJ databases">
        <title>Mesorhizobium carmichaelinearum sp. nov. isolated from Carmichaelinea spp. root nodules in New Zealand.</title>
        <authorList>
            <person name="De Meyer S.E."/>
        </authorList>
    </citation>
    <scope>NUCLEOTIDE SEQUENCE [LARGE SCALE GENOMIC DNA]</scope>
    <source>
        <strain evidence="1 2">ICMP19557</strain>
    </source>
</reference>
<dbReference type="RefSeq" id="WP_120015194.1">
    <property type="nucleotide sequence ID" value="NZ_QZWZ01000012.1"/>
</dbReference>
<proteinExistence type="predicted"/>